<proteinExistence type="predicted"/>
<name>X0WHG0_9ZZZZ</name>
<comment type="caution">
    <text evidence="1">The sequence shown here is derived from an EMBL/GenBank/DDBJ whole genome shotgun (WGS) entry which is preliminary data.</text>
</comment>
<dbReference type="Gene3D" id="3.40.50.1000">
    <property type="entry name" value="HAD superfamily/HAD-like"/>
    <property type="match status" value="1"/>
</dbReference>
<evidence type="ECO:0000313" key="1">
    <source>
        <dbReference type="EMBL" id="GAG30105.1"/>
    </source>
</evidence>
<dbReference type="EMBL" id="BARS01045195">
    <property type="protein sequence ID" value="GAG30105.1"/>
    <property type="molecule type" value="Genomic_DNA"/>
</dbReference>
<gene>
    <name evidence="1" type="ORF">S01H1_68161</name>
</gene>
<reference evidence="1" key="1">
    <citation type="journal article" date="2014" name="Front. Microbiol.">
        <title>High frequency of phylogenetically diverse reductive dehalogenase-homologous genes in deep subseafloor sedimentary metagenomes.</title>
        <authorList>
            <person name="Kawai M."/>
            <person name="Futagami T."/>
            <person name="Toyoda A."/>
            <person name="Takaki Y."/>
            <person name="Nishi S."/>
            <person name="Hori S."/>
            <person name="Arai W."/>
            <person name="Tsubouchi T."/>
            <person name="Morono Y."/>
            <person name="Uchiyama I."/>
            <person name="Ito T."/>
            <person name="Fujiyama A."/>
            <person name="Inagaki F."/>
            <person name="Takami H."/>
        </authorList>
    </citation>
    <scope>NUCLEOTIDE SEQUENCE</scope>
    <source>
        <strain evidence="1">Expedition CK06-06</strain>
    </source>
</reference>
<feature type="non-terminal residue" evidence="1">
    <location>
        <position position="1"/>
    </location>
</feature>
<organism evidence="1">
    <name type="scientific">marine sediment metagenome</name>
    <dbReference type="NCBI Taxonomy" id="412755"/>
    <lineage>
        <taxon>unclassified sequences</taxon>
        <taxon>metagenomes</taxon>
        <taxon>ecological metagenomes</taxon>
    </lineage>
</organism>
<protein>
    <recommendedName>
        <fullName evidence="2">HAD family hydrolase</fullName>
    </recommendedName>
</protein>
<accession>X0WHG0</accession>
<dbReference type="InterPro" id="IPR036412">
    <property type="entry name" value="HAD-like_sf"/>
</dbReference>
<sequence>GQQIEFILHHYHLDPNEVIFVGDSLMDCEFVRDKNVRFIAICRLFEEQNFRERGLFSVQDLTALTRLWPQSEGVIRFVDKV</sequence>
<evidence type="ECO:0008006" key="2">
    <source>
        <dbReference type="Google" id="ProtNLM"/>
    </source>
</evidence>
<dbReference type="CDD" id="cd01427">
    <property type="entry name" value="HAD_like"/>
    <property type="match status" value="1"/>
</dbReference>
<dbReference type="SUPFAM" id="SSF56784">
    <property type="entry name" value="HAD-like"/>
    <property type="match status" value="1"/>
</dbReference>
<dbReference type="AlphaFoldDB" id="X0WHG0"/>
<dbReference type="InterPro" id="IPR023214">
    <property type="entry name" value="HAD_sf"/>
</dbReference>